<name>E7C1D7_9BACT</name>
<organism evidence="2">
    <name type="scientific">uncultured myxobacterium HF0010_08B07</name>
    <dbReference type="NCBI Taxonomy" id="723553"/>
    <lineage>
        <taxon>Bacteria</taxon>
        <taxon>Pseudomonadati</taxon>
        <taxon>Myxococcota</taxon>
        <taxon>Myxococcia</taxon>
        <taxon>Myxococcales</taxon>
        <taxon>environmental samples</taxon>
    </lineage>
</organism>
<keyword evidence="1" id="KW-0812">Transmembrane</keyword>
<dbReference type="EMBL" id="GU567949">
    <property type="protein sequence ID" value="ADI21261.1"/>
    <property type="molecule type" value="Genomic_DNA"/>
</dbReference>
<accession>E7C1D7</accession>
<protein>
    <recommendedName>
        <fullName evidence="3">Cell division protein FtsL</fullName>
    </recommendedName>
</protein>
<sequence>MKILDYFLVTFFLAILGLAFLKVFLVFEYKRNFAHLDSVQEKIFKLQNQNSKLNVEIALLKSSPYIYDKAIALGMTDPDISNE</sequence>
<evidence type="ECO:0008006" key="3">
    <source>
        <dbReference type="Google" id="ProtNLM"/>
    </source>
</evidence>
<proteinExistence type="predicted"/>
<keyword evidence="1" id="KW-0472">Membrane</keyword>
<feature type="transmembrane region" description="Helical" evidence="1">
    <location>
        <begin position="6"/>
        <end position="27"/>
    </location>
</feature>
<reference evidence="2" key="1">
    <citation type="submission" date="2010-01" db="EMBL/GenBank/DDBJ databases">
        <title>Genome fragments of uncultured bacteria from the North Pacific subtropical Gyre.</title>
        <authorList>
            <person name="Pham V.D."/>
            <person name="Delong E.F."/>
        </authorList>
    </citation>
    <scope>NUCLEOTIDE SEQUENCE</scope>
</reference>
<keyword evidence="1" id="KW-1133">Transmembrane helix</keyword>
<evidence type="ECO:0000256" key="1">
    <source>
        <dbReference type="SAM" id="Phobius"/>
    </source>
</evidence>
<dbReference type="AlphaFoldDB" id="E7C1D7"/>
<evidence type="ECO:0000313" key="2">
    <source>
        <dbReference type="EMBL" id="ADI21261.1"/>
    </source>
</evidence>